<proteinExistence type="predicted"/>
<protein>
    <submittedName>
        <fullName evidence="2">Uncharacterized protein</fullName>
    </submittedName>
</protein>
<evidence type="ECO:0000256" key="1">
    <source>
        <dbReference type="SAM" id="MobiDB-lite"/>
    </source>
</evidence>
<organism evidence="2">
    <name type="scientific">Myoviridae sp. ctBtT5</name>
    <dbReference type="NCBI Taxonomy" id="2825048"/>
    <lineage>
        <taxon>Viruses</taxon>
        <taxon>Duplodnaviria</taxon>
        <taxon>Heunggongvirae</taxon>
        <taxon>Uroviricota</taxon>
        <taxon>Caudoviricetes</taxon>
    </lineage>
</organism>
<accession>A0A8S5PZN6</accession>
<sequence length="60" mass="6421">MKLVLAQKAPEKLVDPAYFNKKDAGSTSMQGTTPTSKAPTVENILKAKSVKELDEMVGIA</sequence>
<dbReference type="EMBL" id="BK015540">
    <property type="protein sequence ID" value="DAE11987.1"/>
    <property type="molecule type" value="Genomic_DNA"/>
</dbReference>
<reference evidence="2" key="1">
    <citation type="journal article" date="2021" name="Proc. Natl. Acad. Sci. U.S.A.">
        <title>A Catalog of Tens of Thousands of Viruses from Human Metagenomes Reveals Hidden Associations with Chronic Diseases.</title>
        <authorList>
            <person name="Tisza M.J."/>
            <person name="Buck C.B."/>
        </authorList>
    </citation>
    <scope>NUCLEOTIDE SEQUENCE</scope>
    <source>
        <strain evidence="2">CtBtT5</strain>
    </source>
</reference>
<feature type="compositionally biased region" description="Polar residues" evidence="1">
    <location>
        <begin position="25"/>
        <end position="38"/>
    </location>
</feature>
<feature type="region of interest" description="Disordered" evidence="1">
    <location>
        <begin position="21"/>
        <end position="40"/>
    </location>
</feature>
<name>A0A8S5PZN6_9CAUD</name>
<evidence type="ECO:0000313" key="2">
    <source>
        <dbReference type="EMBL" id="DAE11987.1"/>
    </source>
</evidence>